<organism evidence="2 3">
    <name type="scientific">Ancylobacter polymorphus</name>
    <dbReference type="NCBI Taxonomy" id="223390"/>
    <lineage>
        <taxon>Bacteria</taxon>
        <taxon>Pseudomonadati</taxon>
        <taxon>Pseudomonadota</taxon>
        <taxon>Alphaproteobacteria</taxon>
        <taxon>Hyphomicrobiales</taxon>
        <taxon>Xanthobacteraceae</taxon>
        <taxon>Ancylobacter</taxon>
    </lineage>
</organism>
<reference evidence="2" key="1">
    <citation type="submission" date="2021-09" db="EMBL/GenBank/DDBJ databases">
        <title>Network and meta-omics reveal the key degrader and cooperation patterns in an efficient 1,4-dioxane-degrading microbial community.</title>
        <authorList>
            <person name="Dai C."/>
        </authorList>
    </citation>
    <scope>NUCLEOTIDE SEQUENCE</scope>
    <source>
        <strain evidence="2">ZM13</strain>
    </source>
</reference>
<protein>
    <submittedName>
        <fullName evidence="2">Uncharacterized protein</fullName>
    </submittedName>
</protein>
<gene>
    <name evidence="2" type="ORF">K9D25_11260</name>
</gene>
<feature type="compositionally biased region" description="Basic and acidic residues" evidence="1">
    <location>
        <begin position="38"/>
        <end position="52"/>
    </location>
</feature>
<feature type="region of interest" description="Disordered" evidence="1">
    <location>
        <begin position="1"/>
        <end position="52"/>
    </location>
</feature>
<accession>A0A9E6ZVK0</accession>
<dbReference type="KEGG" id="apol:K9D25_11260"/>
<evidence type="ECO:0000256" key="1">
    <source>
        <dbReference type="SAM" id="MobiDB-lite"/>
    </source>
</evidence>
<name>A0A9E6ZVK0_9HYPH</name>
<feature type="compositionally biased region" description="Polar residues" evidence="1">
    <location>
        <begin position="1"/>
        <end position="12"/>
    </location>
</feature>
<evidence type="ECO:0000313" key="3">
    <source>
        <dbReference type="Proteomes" id="UP000831684"/>
    </source>
</evidence>
<dbReference type="RefSeq" id="WP_244375224.1">
    <property type="nucleotide sequence ID" value="NZ_CP083239.1"/>
</dbReference>
<dbReference type="Proteomes" id="UP000831684">
    <property type="component" value="Chromosome"/>
</dbReference>
<dbReference type="EMBL" id="CP083239">
    <property type="protein sequence ID" value="UOK69345.1"/>
    <property type="molecule type" value="Genomic_DNA"/>
</dbReference>
<dbReference type="AlphaFoldDB" id="A0A9E6ZVK0"/>
<proteinExistence type="predicted"/>
<sequence length="105" mass="11263">MTQSTPTSSASARNGGEFNLESVMSTEEESPAQQSRAPESRPSERWDRAEQSAHWREIGISAVAAAARYASSKKTVSDAPVSGAARTDDAEAKIVTLRDVEYFAA</sequence>
<evidence type="ECO:0000313" key="2">
    <source>
        <dbReference type="EMBL" id="UOK69345.1"/>
    </source>
</evidence>